<sequence length="105" mass="10842">MPQAGQVGAAQPTLAELQAELSTLGEAPQGTAQEQQQAAFAALNESPGQQFLRDRAQKNLLRNSAAIGGLGGGNVRSALVQQGIGFAQQDLQNQFSRLGQLAGQG</sequence>
<feature type="non-terminal residue" evidence="1">
    <location>
        <position position="105"/>
    </location>
</feature>
<evidence type="ECO:0000313" key="1">
    <source>
        <dbReference type="EMBL" id="GAG37164.1"/>
    </source>
</evidence>
<comment type="caution">
    <text evidence="1">The sequence shown here is derived from an EMBL/GenBank/DDBJ whole genome shotgun (WGS) entry which is preliminary data.</text>
</comment>
<name>X0X1R8_9ZZZZ</name>
<dbReference type="AlphaFoldDB" id="X0X1R8"/>
<protein>
    <submittedName>
        <fullName evidence="1">Uncharacterized protein</fullName>
    </submittedName>
</protein>
<organism evidence="1">
    <name type="scientific">marine sediment metagenome</name>
    <dbReference type="NCBI Taxonomy" id="412755"/>
    <lineage>
        <taxon>unclassified sequences</taxon>
        <taxon>metagenomes</taxon>
        <taxon>ecological metagenomes</taxon>
    </lineage>
</organism>
<accession>X0X1R8</accession>
<reference evidence="1" key="1">
    <citation type="journal article" date="2014" name="Front. Microbiol.">
        <title>High frequency of phylogenetically diverse reductive dehalogenase-homologous genes in deep subseafloor sedimentary metagenomes.</title>
        <authorList>
            <person name="Kawai M."/>
            <person name="Futagami T."/>
            <person name="Toyoda A."/>
            <person name="Takaki Y."/>
            <person name="Nishi S."/>
            <person name="Hori S."/>
            <person name="Arai W."/>
            <person name="Tsubouchi T."/>
            <person name="Morono Y."/>
            <person name="Uchiyama I."/>
            <person name="Ito T."/>
            <person name="Fujiyama A."/>
            <person name="Inagaki F."/>
            <person name="Takami H."/>
        </authorList>
    </citation>
    <scope>NUCLEOTIDE SEQUENCE</scope>
    <source>
        <strain evidence="1">Expedition CK06-06</strain>
    </source>
</reference>
<dbReference type="EMBL" id="BARS01047173">
    <property type="protein sequence ID" value="GAG37164.1"/>
    <property type="molecule type" value="Genomic_DNA"/>
</dbReference>
<proteinExistence type="predicted"/>
<gene>
    <name evidence="1" type="ORF">S01H1_70897</name>
</gene>